<name>A0ACA9N247_9GLOM</name>
<keyword evidence="2" id="KW-1185">Reference proteome</keyword>
<reference evidence="1" key="1">
    <citation type="submission" date="2021-06" db="EMBL/GenBank/DDBJ databases">
        <authorList>
            <person name="Kallberg Y."/>
            <person name="Tangrot J."/>
            <person name="Rosling A."/>
        </authorList>
    </citation>
    <scope>NUCLEOTIDE SEQUENCE</scope>
    <source>
        <strain evidence="1">CL356</strain>
    </source>
</reference>
<protein>
    <submittedName>
        <fullName evidence="1">169_t:CDS:1</fullName>
    </submittedName>
</protein>
<dbReference type="Proteomes" id="UP000789525">
    <property type="component" value="Unassembled WGS sequence"/>
</dbReference>
<gene>
    <name evidence="1" type="ORF">ACOLOM_LOCUS7517</name>
</gene>
<feature type="non-terminal residue" evidence="1">
    <location>
        <position position="539"/>
    </location>
</feature>
<organism evidence="1 2">
    <name type="scientific">Acaulospora colombiana</name>
    <dbReference type="NCBI Taxonomy" id="27376"/>
    <lineage>
        <taxon>Eukaryota</taxon>
        <taxon>Fungi</taxon>
        <taxon>Fungi incertae sedis</taxon>
        <taxon>Mucoromycota</taxon>
        <taxon>Glomeromycotina</taxon>
        <taxon>Glomeromycetes</taxon>
        <taxon>Diversisporales</taxon>
        <taxon>Acaulosporaceae</taxon>
        <taxon>Acaulospora</taxon>
    </lineage>
</organism>
<proteinExistence type="predicted"/>
<evidence type="ECO:0000313" key="1">
    <source>
        <dbReference type="EMBL" id="CAG8627149.1"/>
    </source>
</evidence>
<evidence type="ECO:0000313" key="2">
    <source>
        <dbReference type="Proteomes" id="UP000789525"/>
    </source>
</evidence>
<accession>A0ACA9N247</accession>
<dbReference type="EMBL" id="CAJVPT010017530">
    <property type="protein sequence ID" value="CAG8627149.1"/>
    <property type="molecule type" value="Genomic_DNA"/>
</dbReference>
<sequence length="539" mass="58814">MGRVLEMTSGGGGMESCLWRQAKDLNLIRALHSSIGLATIGPPDDPIDTGSTRSTSLITTNGKSIPSVCFLAKARKPCLPNAPLLMCHITHAPRRKSNALEACPVGPNLYLASTENCNPGTASSCWETVAGAIALKIAIFIGSISLATENEIPSNSGFQERSKEVVHKQHETLCSPHEFGAVFLQPGLSISGYNFLRLANLISCRNTGSGCDRRQGYRNLNDGTPILDADLSYPLPTPINTTTDAFERKGMAPAAAALAEVEKLINDEAQALNPDQKKRKNRVRHILNNVNKAMGVLERVADVHPATQRTVPVTDSDPQGLLKLEMDRRENSEHIVVLYHPMARMLAVLSHLEQMVLDGDDPVTQQLADVLGQVTSPSRLAHLLTGFDADLPVVFTTTSVNSPSHRKEIQEILVIKNELRGKMMTDEIEQLRINTEKIIARLGEPSSDQEIKALEIIRQYGKDYVLHDKVKLEEVSALVGGGKVSGHTQALLDTSIDSLLASNMDQFHRKLESSMSQITDSINKSRDAILKKASLLLLQ</sequence>
<comment type="caution">
    <text evidence="1">The sequence shown here is derived from an EMBL/GenBank/DDBJ whole genome shotgun (WGS) entry which is preliminary data.</text>
</comment>